<evidence type="ECO:0000313" key="3">
    <source>
        <dbReference type="EMBL" id="OJJ33212.1"/>
    </source>
</evidence>
<evidence type="ECO:0000256" key="2">
    <source>
        <dbReference type="SAM" id="Phobius"/>
    </source>
</evidence>
<keyword evidence="2" id="KW-0812">Transmembrane</keyword>
<evidence type="ECO:0000313" key="4">
    <source>
        <dbReference type="Proteomes" id="UP000184383"/>
    </source>
</evidence>
<keyword evidence="2" id="KW-0472">Membrane</keyword>
<dbReference type="RefSeq" id="XP_040686889.1">
    <property type="nucleotide sequence ID" value="XM_040835995.1"/>
</dbReference>
<evidence type="ECO:0000256" key="1">
    <source>
        <dbReference type="SAM" id="MobiDB-lite"/>
    </source>
</evidence>
<feature type="region of interest" description="Disordered" evidence="1">
    <location>
        <begin position="47"/>
        <end position="87"/>
    </location>
</feature>
<dbReference type="VEuPathDB" id="FungiDB:ASPWEDRAFT_43290"/>
<feature type="compositionally biased region" description="Basic residues" evidence="1">
    <location>
        <begin position="75"/>
        <end position="87"/>
    </location>
</feature>
<keyword evidence="2" id="KW-1133">Transmembrane helix</keyword>
<organism evidence="3 4">
    <name type="scientific">Aspergillus wentii DTO 134E9</name>
    <dbReference type="NCBI Taxonomy" id="1073089"/>
    <lineage>
        <taxon>Eukaryota</taxon>
        <taxon>Fungi</taxon>
        <taxon>Dikarya</taxon>
        <taxon>Ascomycota</taxon>
        <taxon>Pezizomycotina</taxon>
        <taxon>Eurotiomycetes</taxon>
        <taxon>Eurotiomycetidae</taxon>
        <taxon>Eurotiales</taxon>
        <taxon>Aspergillaceae</taxon>
        <taxon>Aspergillus</taxon>
        <taxon>Aspergillus subgen. Cremei</taxon>
    </lineage>
</organism>
<protein>
    <submittedName>
        <fullName evidence="3">Uncharacterized protein</fullName>
    </submittedName>
</protein>
<dbReference type="Proteomes" id="UP000184383">
    <property type="component" value="Unassembled WGS sequence"/>
</dbReference>
<proteinExistence type="predicted"/>
<dbReference type="AlphaFoldDB" id="A0A1L9RE61"/>
<feature type="compositionally biased region" description="Basic residues" evidence="1">
    <location>
        <begin position="58"/>
        <end position="67"/>
    </location>
</feature>
<accession>A0A1L9RE61</accession>
<dbReference type="EMBL" id="KV878214">
    <property type="protein sequence ID" value="OJJ33212.1"/>
    <property type="molecule type" value="Genomic_DNA"/>
</dbReference>
<dbReference type="GeneID" id="63751843"/>
<name>A0A1L9RE61_ASPWE</name>
<gene>
    <name evidence="3" type="ORF">ASPWEDRAFT_43290</name>
</gene>
<feature type="transmembrane region" description="Helical" evidence="2">
    <location>
        <begin position="20"/>
        <end position="39"/>
    </location>
</feature>
<reference evidence="4" key="1">
    <citation type="journal article" date="2017" name="Genome Biol.">
        <title>Comparative genomics reveals high biological diversity and specific adaptations in the industrially and medically important fungal genus Aspergillus.</title>
        <authorList>
            <person name="de Vries R.P."/>
            <person name="Riley R."/>
            <person name="Wiebenga A."/>
            <person name="Aguilar-Osorio G."/>
            <person name="Amillis S."/>
            <person name="Uchima C.A."/>
            <person name="Anderluh G."/>
            <person name="Asadollahi M."/>
            <person name="Askin M."/>
            <person name="Barry K."/>
            <person name="Battaglia E."/>
            <person name="Bayram O."/>
            <person name="Benocci T."/>
            <person name="Braus-Stromeyer S.A."/>
            <person name="Caldana C."/>
            <person name="Canovas D."/>
            <person name="Cerqueira G.C."/>
            <person name="Chen F."/>
            <person name="Chen W."/>
            <person name="Choi C."/>
            <person name="Clum A."/>
            <person name="Dos Santos R.A."/>
            <person name="Damasio A.R."/>
            <person name="Diallinas G."/>
            <person name="Emri T."/>
            <person name="Fekete E."/>
            <person name="Flipphi M."/>
            <person name="Freyberg S."/>
            <person name="Gallo A."/>
            <person name="Gournas C."/>
            <person name="Habgood R."/>
            <person name="Hainaut M."/>
            <person name="Harispe M.L."/>
            <person name="Henrissat B."/>
            <person name="Hilden K.S."/>
            <person name="Hope R."/>
            <person name="Hossain A."/>
            <person name="Karabika E."/>
            <person name="Karaffa L."/>
            <person name="Karanyi Z."/>
            <person name="Krasevec N."/>
            <person name="Kuo A."/>
            <person name="Kusch H."/>
            <person name="LaButti K."/>
            <person name="Lagendijk E.L."/>
            <person name="Lapidus A."/>
            <person name="Levasseur A."/>
            <person name="Lindquist E."/>
            <person name="Lipzen A."/>
            <person name="Logrieco A.F."/>
            <person name="MacCabe A."/>
            <person name="Maekelae M.R."/>
            <person name="Malavazi I."/>
            <person name="Melin P."/>
            <person name="Meyer V."/>
            <person name="Mielnichuk N."/>
            <person name="Miskei M."/>
            <person name="Molnar A.P."/>
            <person name="Mule G."/>
            <person name="Ngan C.Y."/>
            <person name="Orejas M."/>
            <person name="Orosz E."/>
            <person name="Ouedraogo J.P."/>
            <person name="Overkamp K.M."/>
            <person name="Park H.-S."/>
            <person name="Perrone G."/>
            <person name="Piumi F."/>
            <person name="Punt P.J."/>
            <person name="Ram A.F."/>
            <person name="Ramon A."/>
            <person name="Rauscher S."/>
            <person name="Record E."/>
            <person name="Riano-Pachon D.M."/>
            <person name="Robert V."/>
            <person name="Roehrig J."/>
            <person name="Ruller R."/>
            <person name="Salamov A."/>
            <person name="Salih N.S."/>
            <person name="Samson R.A."/>
            <person name="Sandor E."/>
            <person name="Sanguinetti M."/>
            <person name="Schuetze T."/>
            <person name="Sepcic K."/>
            <person name="Shelest E."/>
            <person name="Sherlock G."/>
            <person name="Sophianopoulou V."/>
            <person name="Squina F.M."/>
            <person name="Sun H."/>
            <person name="Susca A."/>
            <person name="Todd R.B."/>
            <person name="Tsang A."/>
            <person name="Unkles S.E."/>
            <person name="van de Wiele N."/>
            <person name="van Rossen-Uffink D."/>
            <person name="Oliveira J.V."/>
            <person name="Vesth T.C."/>
            <person name="Visser J."/>
            <person name="Yu J.-H."/>
            <person name="Zhou M."/>
            <person name="Andersen M.R."/>
            <person name="Archer D.B."/>
            <person name="Baker S.E."/>
            <person name="Benoit I."/>
            <person name="Brakhage A.A."/>
            <person name="Braus G.H."/>
            <person name="Fischer R."/>
            <person name="Frisvad J.C."/>
            <person name="Goldman G.H."/>
            <person name="Houbraken J."/>
            <person name="Oakley B."/>
            <person name="Pocsi I."/>
            <person name="Scazzocchio C."/>
            <person name="Seiboth B."/>
            <person name="vanKuyk P.A."/>
            <person name="Wortman J."/>
            <person name="Dyer P.S."/>
            <person name="Grigoriev I.V."/>
        </authorList>
    </citation>
    <scope>NUCLEOTIDE SEQUENCE [LARGE SCALE GENOMIC DNA]</scope>
    <source>
        <strain evidence="4">DTO 134E9</strain>
    </source>
</reference>
<sequence>MASLSEGEKKKNVSQSFIGNIYFAFLFAFLLLYATLYAARDRHRGLDRGAEARSVTPRSRRPRKAKKRENERKAKSIPHKRATHVAF</sequence>
<keyword evidence="4" id="KW-1185">Reference proteome</keyword>